<dbReference type="PANTHER" id="PTHR47018:SF4">
    <property type="match status" value="1"/>
</dbReference>
<protein>
    <submittedName>
        <fullName evidence="1">Uncharacterized protein</fullName>
    </submittedName>
</protein>
<comment type="caution">
    <text evidence="1">The sequence shown here is derived from an EMBL/GenBank/DDBJ whole genome shotgun (WGS) entry which is preliminary data.</text>
</comment>
<dbReference type="Proteomes" id="UP001159363">
    <property type="component" value="Chromosome 10"/>
</dbReference>
<sequence length="249" mass="27898">MRGESFHRVMTLKLESNVKEGAKLLGDKFTVRKLGGGGDLLRDSLLKINPEGWSSQGKECELAFKKDVDVTVKTSVRDYDGEAINLAKAAQTEWKDIFDQCKKGSHPKRLSQEDQIASIPISLLALAVVEHLNPGLIQFLVADSPLYALLKKIQFTMVDTHGEEKLFITMDGLQIKLADIRMADKWLQGICWTPELVDDGVTTQGKADYVLKASHIKRSRYAHEVTAAAIHILQQLVYQDHKEKDTDLI</sequence>
<proteinExistence type="predicted"/>
<evidence type="ECO:0000313" key="2">
    <source>
        <dbReference type="Proteomes" id="UP001159363"/>
    </source>
</evidence>
<dbReference type="EMBL" id="JARBHB010000011">
    <property type="protein sequence ID" value="KAJ8872752.1"/>
    <property type="molecule type" value="Genomic_DNA"/>
</dbReference>
<dbReference type="PANTHER" id="PTHR47018">
    <property type="entry name" value="CXC DOMAIN-CONTAINING PROTEIN-RELATED"/>
    <property type="match status" value="1"/>
</dbReference>
<gene>
    <name evidence="1" type="ORF">PR048_026368</name>
</gene>
<name>A0ABQ9GL78_9NEOP</name>
<reference evidence="1 2" key="1">
    <citation type="submission" date="2023-02" db="EMBL/GenBank/DDBJ databases">
        <title>LHISI_Scaffold_Assembly.</title>
        <authorList>
            <person name="Stuart O.P."/>
            <person name="Cleave R."/>
            <person name="Magrath M.J.L."/>
            <person name="Mikheyev A.S."/>
        </authorList>
    </citation>
    <scope>NUCLEOTIDE SEQUENCE [LARGE SCALE GENOMIC DNA]</scope>
    <source>
        <strain evidence="1">Daus_M_001</strain>
        <tissue evidence="1">Leg muscle</tissue>
    </source>
</reference>
<organism evidence="1 2">
    <name type="scientific">Dryococelus australis</name>
    <dbReference type="NCBI Taxonomy" id="614101"/>
    <lineage>
        <taxon>Eukaryota</taxon>
        <taxon>Metazoa</taxon>
        <taxon>Ecdysozoa</taxon>
        <taxon>Arthropoda</taxon>
        <taxon>Hexapoda</taxon>
        <taxon>Insecta</taxon>
        <taxon>Pterygota</taxon>
        <taxon>Neoptera</taxon>
        <taxon>Polyneoptera</taxon>
        <taxon>Phasmatodea</taxon>
        <taxon>Verophasmatodea</taxon>
        <taxon>Anareolatae</taxon>
        <taxon>Phasmatidae</taxon>
        <taxon>Eurycanthinae</taxon>
        <taxon>Dryococelus</taxon>
    </lineage>
</organism>
<keyword evidence="2" id="KW-1185">Reference proteome</keyword>
<evidence type="ECO:0000313" key="1">
    <source>
        <dbReference type="EMBL" id="KAJ8872752.1"/>
    </source>
</evidence>
<accession>A0ABQ9GL78</accession>